<protein>
    <submittedName>
        <fullName evidence="1">Uncharacterized protein</fullName>
    </submittedName>
</protein>
<dbReference type="Proteomes" id="UP000242175">
    <property type="component" value="Chromosome small"/>
</dbReference>
<dbReference type="RefSeq" id="WP_089073984.1">
    <property type="nucleotide sequence ID" value="NZ_CBCSAM010000002.1"/>
</dbReference>
<keyword evidence="2" id="KW-1185">Reference proteome</keyword>
<dbReference type="EMBL" id="CP022356">
    <property type="protein sequence ID" value="ASK79076.1"/>
    <property type="molecule type" value="Genomic_DNA"/>
</dbReference>
<sequence length="145" mass="17132">MYLNYESLVEQMKSNNLSVYDVINYAISNHEYFKEIINGLIKDLKIKSDPEYFKSLHQCLPQALQAVKNNTNIKEAFQYFDRPSWSKKLQTEKTEDYEIHDKSIINKSTREVINLPYEFVQAGDHFRLNTNLVIINNKEVYDITS</sequence>
<evidence type="ECO:0000313" key="1">
    <source>
        <dbReference type="EMBL" id="ASK79076.1"/>
    </source>
</evidence>
<name>A0A220VFR9_9GAMM</name>
<evidence type="ECO:0000313" key="2">
    <source>
        <dbReference type="Proteomes" id="UP000242175"/>
    </source>
</evidence>
<accession>A0A220VFR9</accession>
<organism evidence="1 2">
    <name type="scientific">Paraphotobacterium marinum</name>
    <dbReference type="NCBI Taxonomy" id="1755811"/>
    <lineage>
        <taxon>Bacteria</taxon>
        <taxon>Pseudomonadati</taxon>
        <taxon>Pseudomonadota</taxon>
        <taxon>Gammaproteobacteria</taxon>
        <taxon>Vibrionales</taxon>
        <taxon>Vibrionaceae</taxon>
        <taxon>Paraphotobacterium</taxon>
    </lineage>
</organism>
<proteinExistence type="predicted"/>
<reference evidence="1 2" key="1">
    <citation type="journal article" date="2016" name="Int. J. Syst. Evol. Microbiol.">
        <title>Paraphotobacterium marinum gen. nov., sp. nov., a member of the family Vibrionaceae, isolated from surface seawater.</title>
        <authorList>
            <person name="Huang Z."/>
            <person name="Dong C."/>
            <person name="Shao Z."/>
        </authorList>
    </citation>
    <scope>NUCLEOTIDE SEQUENCE [LARGE SCALE GENOMIC DNA]</scope>
    <source>
        <strain evidence="1 2">NSCS20N07D</strain>
    </source>
</reference>
<dbReference type="AlphaFoldDB" id="A0A220VFR9"/>
<gene>
    <name evidence="1" type="ORF">CF386_08380</name>
</gene>
<dbReference type="KEGG" id="pmai:CF386_08380"/>